<protein>
    <submittedName>
        <fullName evidence="1">Uncharacterized protein</fullName>
    </submittedName>
</protein>
<keyword evidence="2" id="KW-1185">Reference proteome</keyword>
<comment type="caution">
    <text evidence="1">The sequence shown here is derived from an EMBL/GenBank/DDBJ whole genome shotgun (WGS) entry which is preliminary data.</text>
</comment>
<name>A0A4C1V399_EUMVA</name>
<evidence type="ECO:0000313" key="2">
    <source>
        <dbReference type="Proteomes" id="UP000299102"/>
    </source>
</evidence>
<dbReference type="EMBL" id="BGZK01000261">
    <property type="protein sequence ID" value="GBP32564.1"/>
    <property type="molecule type" value="Genomic_DNA"/>
</dbReference>
<organism evidence="1 2">
    <name type="scientific">Eumeta variegata</name>
    <name type="common">Bagworm moth</name>
    <name type="synonym">Eumeta japonica</name>
    <dbReference type="NCBI Taxonomy" id="151549"/>
    <lineage>
        <taxon>Eukaryota</taxon>
        <taxon>Metazoa</taxon>
        <taxon>Ecdysozoa</taxon>
        <taxon>Arthropoda</taxon>
        <taxon>Hexapoda</taxon>
        <taxon>Insecta</taxon>
        <taxon>Pterygota</taxon>
        <taxon>Neoptera</taxon>
        <taxon>Endopterygota</taxon>
        <taxon>Lepidoptera</taxon>
        <taxon>Glossata</taxon>
        <taxon>Ditrysia</taxon>
        <taxon>Tineoidea</taxon>
        <taxon>Psychidae</taxon>
        <taxon>Oiketicinae</taxon>
        <taxon>Eumeta</taxon>
    </lineage>
</organism>
<reference evidence="1 2" key="1">
    <citation type="journal article" date="2019" name="Commun. Biol.">
        <title>The bagworm genome reveals a unique fibroin gene that provides high tensile strength.</title>
        <authorList>
            <person name="Kono N."/>
            <person name="Nakamura H."/>
            <person name="Ohtoshi R."/>
            <person name="Tomita M."/>
            <person name="Numata K."/>
            <person name="Arakawa K."/>
        </authorList>
    </citation>
    <scope>NUCLEOTIDE SEQUENCE [LARGE SCALE GENOMIC DNA]</scope>
</reference>
<gene>
    <name evidence="1" type="ORF">EVAR_23976_1</name>
</gene>
<sequence length="172" mass="19621">MGVSHHTPEHPPPPTILSFEIERSLAVLLIRPVLGWEVLAEAQSKVFILIRVARSRLTRGSVRAAGVHDAQISSSRGVVHFERLKIDKLPGETNLDEDTNLTVENEQRTFSCITSRRKGTRWTNSDTWLASEPGTFDSSQATEIQIPIRNEHFARRTREKITIKVFWWKTEP</sequence>
<dbReference type="AlphaFoldDB" id="A0A4C1V399"/>
<evidence type="ECO:0000313" key="1">
    <source>
        <dbReference type="EMBL" id="GBP32564.1"/>
    </source>
</evidence>
<accession>A0A4C1V399</accession>
<proteinExistence type="predicted"/>
<dbReference type="Proteomes" id="UP000299102">
    <property type="component" value="Unassembled WGS sequence"/>
</dbReference>